<dbReference type="GO" id="GO:0005684">
    <property type="term" value="C:U2-type spliceosomal complex"/>
    <property type="evidence" value="ECO:0007669"/>
    <property type="project" value="TreeGrafter"/>
</dbReference>
<sequence length="374" mass="42819">MNPQQEHTELQFPRPDEFATDERVQFVEEAGCYVFSSPKDNTKYEYDQDKGAWFPVWNESLVAEQQSAYGTAEQGAEHAEHHQRGAKRKTHDSTRKKENTSIYISGLPLDTTEEEVIEYFSQCGAIMPDILTNKPRVKLYRDRDDRIKGDALVTYYKMPSVQLAVDILDDSQFRPPEPTRISVQQAEFQAKNDGNTREEHKPDSEKHKKLRVDAKLVKKRIDQLEKKLNWTESAGEIAERHKRTVILKYMFTINELENDVTLLLDLAEDVRTECEKLGVVTSRSEEGVIAVKFKDEAAAKACVKTMNGRFFAGRQIEAAIYDGHTRYKSSSRDRQRVVSSTDDGAVVDGDQGGKKADDENERMEKYAQWLDSGH</sequence>
<comment type="caution">
    <text evidence="9">The sequence shown here is derived from an EMBL/GenBank/DDBJ whole genome shotgun (WGS) entry which is preliminary data.</text>
</comment>
<dbReference type="AlphaFoldDB" id="A0A9W8G4I6"/>
<dbReference type="SMART" id="SM00360">
    <property type="entry name" value="RRM"/>
    <property type="match status" value="1"/>
</dbReference>
<feature type="region of interest" description="Disordered" evidence="7">
    <location>
        <begin position="189"/>
        <end position="208"/>
    </location>
</feature>
<feature type="compositionally biased region" description="Basic and acidic residues" evidence="7">
    <location>
        <begin position="351"/>
        <end position="362"/>
    </location>
</feature>
<evidence type="ECO:0000256" key="2">
    <source>
        <dbReference type="ARBA" id="ARBA00022664"/>
    </source>
</evidence>
<organism evidence="9 10">
    <name type="scientific">Coemansia spiralis</name>
    <dbReference type="NCBI Taxonomy" id="417178"/>
    <lineage>
        <taxon>Eukaryota</taxon>
        <taxon>Fungi</taxon>
        <taxon>Fungi incertae sedis</taxon>
        <taxon>Zoopagomycota</taxon>
        <taxon>Kickxellomycotina</taxon>
        <taxon>Kickxellomycetes</taxon>
        <taxon>Kickxellales</taxon>
        <taxon>Kickxellaceae</taxon>
        <taxon>Coemansia</taxon>
    </lineage>
</organism>
<dbReference type="CDD" id="cd12281">
    <property type="entry name" value="RRM1_TatSF1_like"/>
    <property type="match status" value="1"/>
</dbReference>
<dbReference type="GO" id="GO:0003723">
    <property type="term" value="F:RNA binding"/>
    <property type="evidence" value="ECO:0007669"/>
    <property type="project" value="UniProtKB-UniRule"/>
</dbReference>
<reference evidence="9" key="1">
    <citation type="submission" date="2022-07" db="EMBL/GenBank/DDBJ databases">
        <title>Phylogenomic reconstructions and comparative analyses of Kickxellomycotina fungi.</title>
        <authorList>
            <person name="Reynolds N.K."/>
            <person name="Stajich J.E."/>
            <person name="Barry K."/>
            <person name="Grigoriev I.V."/>
            <person name="Crous P."/>
            <person name="Smith M.E."/>
        </authorList>
    </citation>
    <scope>NUCLEOTIDE SEQUENCE</scope>
    <source>
        <strain evidence="9">NRRL 3115</strain>
    </source>
</reference>
<evidence type="ECO:0000313" key="10">
    <source>
        <dbReference type="Proteomes" id="UP001151518"/>
    </source>
</evidence>
<keyword evidence="3" id="KW-0677">Repeat</keyword>
<comment type="similarity">
    <text evidence="1">Belongs to the HTATSF1 family.</text>
</comment>
<dbReference type="EMBL" id="JANBTW010000080">
    <property type="protein sequence ID" value="KAJ2672546.1"/>
    <property type="molecule type" value="Genomic_DNA"/>
</dbReference>
<evidence type="ECO:0000256" key="3">
    <source>
        <dbReference type="ARBA" id="ARBA00022737"/>
    </source>
</evidence>
<name>A0A9W8G4I6_9FUNG</name>
<evidence type="ECO:0000256" key="5">
    <source>
        <dbReference type="ARBA" id="ARBA00023187"/>
    </source>
</evidence>
<evidence type="ECO:0000259" key="8">
    <source>
        <dbReference type="PROSITE" id="PS50102"/>
    </source>
</evidence>
<feature type="region of interest" description="Disordered" evidence="7">
    <location>
        <begin position="331"/>
        <end position="362"/>
    </location>
</feature>
<dbReference type="InterPro" id="IPR034393">
    <property type="entry name" value="TatSF1-like"/>
</dbReference>
<feature type="compositionally biased region" description="Low complexity" evidence="7">
    <location>
        <begin position="337"/>
        <end position="349"/>
    </location>
</feature>
<evidence type="ECO:0000256" key="6">
    <source>
        <dbReference type="PROSITE-ProRule" id="PRU00176"/>
    </source>
</evidence>
<dbReference type="InterPro" id="IPR035979">
    <property type="entry name" value="RBD_domain_sf"/>
</dbReference>
<dbReference type="Proteomes" id="UP001151518">
    <property type="component" value="Unassembled WGS sequence"/>
</dbReference>
<dbReference type="GO" id="GO:0005686">
    <property type="term" value="C:U2 snRNP"/>
    <property type="evidence" value="ECO:0007669"/>
    <property type="project" value="TreeGrafter"/>
</dbReference>
<dbReference type="CDD" id="cd12285">
    <property type="entry name" value="RRM3_RBM39_like"/>
    <property type="match status" value="1"/>
</dbReference>
<keyword evidence="2" id="KW-0507">mRNA processing</keyword>
<feature type="compositionally biased region" description="Basic and acidic residues" evidence="7">
    <location>
        <begin position="194"/>
        <end position="208"/>
    </location>
</feature>
<feature type="region of interest" description="Disordered" evidence="7">
    <location>
        <begin position="67"/>
        <end position="99"/>
    </location>
</feature>
<dbReference type="InterPro" id="IPR034392">
    <property type="entry name" value="TatSF1-like_RRM1"/>
</dbReference>
<evidence type="ECO:0000256" key="1">
    <source>
        <dbReference type="ARBA" id="ARBA00007747"/>
    </source>
</evidence>
<dbReference type="Gene3D" id="3.30.70.330">
    <property type="match status" value="2"/>
</dbReference>
<accession>A0A9W8G4I6</accession>
<dbReference type="Pfam" id="PF00076">
    <property type="entry name" value="RRM_1"/>
    <property type="match status" value="1"/>
</dbReference>
<dbReference type="PROSITE" id="PS50102">
    <property type="entry name" value="RRM"/>
    <property type="match status" value="1"/>
</dbReference>
<dbReference type="InterPro" id="IPR000504">
    <property type="entry name" value="RRM_dom"/>
</dbReference>
<keyword evidence="5" id="KW-0508">mRNA splicing</keyword>
<proteinExistence type="inferred from homology"/>
<evidence type="ECO:0000256" key="4">
    <source>
        <dbReference type="ARBA" id="ARBA00022884"/>
    </source>
</evidence>
<dbReference type="OrthoDB" id="10258585at2759"/>
<keyword evidence="4 6" id="KW-0694">RNA-binding</keyword>
<feature type="domain" description="RRM" evidence="8">
    <location>
        <begin position="100"/>
        <end position="188"/>
    </location>
</feature>
<dbReference type="SUPFAM" id="SSF54928">
    <property type="entry name" value="RNA-binding domain, RBD"/>
    <property type="match status" value="1"/>
</dbReference>
<protein>
    <recommendedName>
        <fullName evidence="8">RRM domain-containing protein</fullName>
    </recommendedName>
</protein>
<dbReference type="InterPro" id="IPR012677">
    <property type="entry name" value="Nucleotide-bd_a/b_plait_sf"/>
</dbReference>
<dbReference type="GO" id="GO:0000398">
    <property type="term" value="P:mRNA splicing, via spliceosome"/>
    <property type="evidence" value="ECO:0007669"/>
    <property type="project" value="InterPro"/>
</dbReference>
<evidence type="ECO:0000256" key="7">
    <source>
        <dbReference type="SAM" id="MobiDB-lite"/>
    </source>
</evidence>
<dbReference type="PANTHER" id="PTHR15608">
    <property type="entry name" value="SPLICING FACTOR U2AF-ASSOCIATED PROTEIN 2"/>
    <property type="match status" value="1"/>
</dbReference>
<gene>
    <name evidence="9" type="ORF">GGI25_005044</name>
</gene>
<evidence type="ECO:0000313" key="9">
    <source>
        <dbReference type="EMBL" id="KAJ2672546.1"/>
    </source>
</evidence>
<dbReference type="PANTHER" id="PTHR15608:SF0">
    <property type="entry name" value="HIV TAT-SPECIFIC FACTOR 1"/>
    <property type="match status" value="1"/>
</dbReference>
<dbReference type="FunFam" id="3.30.70.330:FF:000105">
    <property type="entry name" value="HIV Tat-specific factor 1 homolog"/>
    <property type="match status" value="1"/>
</dbReference>